<dbReference type="PANTHER" id="PTHR34174:SF1">
    <property type="entry name" value="CENTRIOLAR AND CILIOGENESIS-ASSOCIATED PROTEIN HYLS1"/>
    <property type="match status" value="1"/>
</dbReference>
<organism evidence="10 11">
    <name type="scientific">Biomphalaria glabrata</name>
    <name type="common">Bloodfluke planorb</name>
    <name type="synonym">Freshwater snail</name>
    <dbReference type="NCBI Taxonomy" id="6526"/>
    <lineage>
        <taxon>Eukaryota</taxon>
        <taxon>Metazoa</taxon>
        <taxon>Spiralia</taxon>
        <taxon>Lophotrochozoa</taxon>
        <taxon>Mollusca</taxon>
        <taxon>Gastropoda</taxon>
        <taxon>Heterobranchia</taxon>
        <taxon>Euthyneura</taxon>
        <taxon>Panpulmonata</taxon>
        <taxon>Hygrophila</taxon>
        <taxon>Lymnaeoidea</taxon>
        <taxon>Planorbidae</taxon>
        <taxon>Biomphalaria</taxon>
    </lineage>
</organism>
<comment type="similarity">
    <text evidence="3">Belongs to the HYLS1 family.</text>
</comment>
<dbReference type="VEuPathDB" id="VectorBase:BGLB039639"/>
<keyword evidence="6" id="KW-0206">Cytoskeleton</keyword>
<dbReference type="InterPro" id="IPR027918">
    <property type="entry name" value="HYLS1_C_dom"/>
</dbReference>
<dbReference type="RefSeq" id="XP_013069292.2">
    <property type="nucleotide sequence ID" value="XM_013213838.2"/>
</dbReference>
<keyword evidence="7" id="KW-0966">Cell projection</keyword>
<dbReference type="KEGG" id="bgt:106056910"/>
<evidence type="ECO:0000256" key="4">
    <source>
        <dbReference type="ARBA" id="ARBA00022490"/>
    </source>
</evidence>
<name>A0A2C9M8F6_BIOGL</name>
<feature type="domain" description="Centriolar and ciliogenesis-associated protein HYLS1 C-terminal" evidence="9">
    <location>
        <begin position="227"/>
        <end position="305"/>
    </location>
</feature>
<dbReference type="EnsemblMetazoa" id="BGLB039639-RC">
    <property type="protein sequence ID" value="BGLB039639-PC"/>
    <property type="gene ID" value="BGLB039639"/>
</dbReference>
<accession>A0A2C9M8F6</accession>
<evidence type="ECO:0000256" key="3">
    <source>
        <dbReference type="ARBA" id="ARBA00010091"/>
    </source>
</evidence>
<dbReference type="VEuPathDB" id="VectorBase:BGLAX_035734"/>
<dbReference type="GO" id="GO:0005814">
    <property type="term" value="C:centriole"/>
    <property type="evidence" value="ECO:0007669"/>
    <property type="project" value="UniProtKB-SubCell"/>
</dbReference>
<evidence type="ECO:0000256" key="2">
    <source>
        <dbReference type="ARBA" id="ARBA00004138"/>
    </source>
</evidence>
<dbReference type="GO" id="GO:0060271">
    <property type="term" value="P:cilium assembly"/>
    <property type="evidence" value="ECO:0007669"/>
    <property type="project" value="TreeGrafter"/>
</dbReference>
<keyword evidence="4" id="KW-0963">Cytoplasm</keyword>
<evidence type="ECO:0000256" key="5">
    <source>
        <dbReference type="ARBA" id="ARBA00022794"/>
    </source>
</evidence>
<evidence type="ECO:0000259" key="9">
    <source>
        <dbReference type="Pfam" id="PF15311"/>
    </source>
</evidence>
<comment type="subcellular location">
    <subcellularLocation>
        <location evidence="2">Cell projection</location>
        <location evidence="2">Cilium</location>
    </subcellularLocation>
    <subcellularLocation>
        <location evidence="1">Cytoplasm</location>
        <location evidence="1">Cytoskeleton</location>
        <location evidence="1">Microtubule organizing center</location>
        <location evidence="1">Centrosome</location>
        <location evidence="1">Centriole</location>
    </subcellularLocation>
</comment>
<evidence type="ECO:0000256" key="8">
    <source>
        <dbReference type="SAM" id="MobiDB-lite"/>
    </source>
</evidence>
<protein>
    <recommendedName>
        <fullName evidence="9">Centriolar and ciliogenesis-associated protein HYLS1 C-terminal domain-containing protein</fullName>
    </recommendedName>
</protein>
<dbReference type="PANTHER" id="PTHR34174">
    <property type="entry name" value="HYDROLETHALUS SYNDROME PROTEIN 1"/>
    <property type="match status" value="1"/>
</dbReference>
<sequence length="321" mass="37124">MEFTDSEIREELARLGYRDVPDGKLTEFKKDLMRLIITERSKSNSLNSSADADGFKAATKQGDFVYDSTKKYDEPAHAGYRENWRYKGHEETSKYSTDYTFDKTGRVPGSYSLYHIPNSSRSENIYGYKYDKSGVVDDGYSETDSEITRQLKRKTSRKTSDGSRVVDESSSSTGVADLYDIYEKVKNLAMRDCECGKSRPTSSATEPPYRIKGVNKNPSVIKVGDAPNPRSSARMAPNKRYHMYRQLWKVQPPIGDDIRRNVRNEVHTRMLQKEDIKVYQKTYIPNSYVVPTEKPRYDLRWQVRKANAMYEMPPHGFYHEV</sequence>
<dbReference type="InterPro" id="IPR052319">
    <property type="entry name" value="Centriolar_ciliogenesis_assoc"/>
</dbReference>
<evidence type="ECO:0000256" key="1">
    <source>
        <dbReference type="ARBA" id="ARBA00004114"/>
    </source>
</evidence>
<evidence type="ECO:0000313" key="11">
    <source>
        <dbReference type="Proteomes" id="UP000076420"/>
    </source>
</evidence>
<proteinExistence type="inferred from homology"/>
<dbReference type="OrthoDB" id="6343432at2759"/>
<dbReference type="EnsemblMetazoa" id="BGLB039639-RA">
    <property type="protein sequence ID" value="BGLB039639-PA"/>
    <property type="gene ID" value="BGLB039639"/>
</dbReference>
<evidence type="ECO:0000313" key="10">
    <source>
        <dbReference type="EnsemblMetazoa" id="BGLB039639-PA"/>
    </source>
</evidence>
<feature type="region of interest" description="Disordered" evidence="8">
    <location>
        <begin position="195"/>
        <end position="234"/>
    </location>
</feature>
<dbReference type="AlphaFoldDB" id="A0A2C9M8F6"/>
<reference evidence="10" key="1">
    <citation type="submission" date="2020-05" db="UniProtKB">
        <authorList>
            <consortium name="EnsemblMetazoa"/>
        </authorList>
    </citation>
    <scope>IDENTIFICATION</scope>
    <source>
        <strain evidence="10">BB02</strain>
    </source>
</reference>
<dbReference type="Proteomes" id="UP000076420">
    <property type="component" value="Unassembled WGS sequence"/>
</dbReference>
<evidence type="ECO:0000256" key="7">
    <source>
        <dbReference type="ARBA" id="ARBA00023273"/>
    </source>
</evidence>
<dbReference type="GO" id="GO:0097730">
    <property type="term" value="C:non-motile cilium"/>
    <property type="evidence" value="ECO:0007669"/>
    <property type="project" value="TreeGrafter"/>
</dbReference>
<keyword evidence="5" id="KW-0970">Cilium biogenesis/degradation</keyword>
<evidence type="ECO:0000256" key="6">
    <source>
        <dbReference type="ARBA" id="ARBA00023212"/>
    </source>
</evidence>
<gene>
    <name evidence="10" type="primary">106056910</name>
</gene>
<dbReference type="Pfam" id="PF15311">
    <property type="entry name" value="HYLS1_C"/>
    <property type="match status" value="1"/>
</dbReference>